<dbReference type="Gene3D" id="1.10.3700.10">
    <property type="entry name" value="AGR C 984p-like"/>
    <property type="match status" value="2"/>
</dbReference>
<dbReference type="Proteomes" id="UP001559025">
    <property type="component" value="Unassembled WGS sequence"/>
</dbReference>
<dbReference type="SUPFAM" id="SSF158837">
    <property type="entry name" value="AGR C 984p-like"/>
    <property type="match status" value="2"/>
</dbReference>
<accession>A0ABV3WZG5</accession>
<sequence length="373" mass="42234">MLNTYMSYNLITRDLDKSLERVEKQPVVQRDTEYYLANIGKVRSIKEFVDNPRLFNYAMKAHGLEDMTYAKAFMVKALEEGITDPESFANKLIDKRYAEFVKSFNFAAYGEFATTYTLAQHPVIDLYLGMHTPSEGQPSEFHVQESANYAQNIGSVKSIDQFLHKDNERLLTYALSAFDLEDALDDKALVRKMLEGGVADPNSPANKDENEQWAKFVATFDFVRLGEHATTNNAALQPSVDKFLRQKLEEDAGVQNEGVRLALYFERKAGEITNAYQILGDKALGTVVRTLLGLPDSVAQLDVDKQAKLIESKLDLKDLQDPEKLGKLMQRFATMWEINNPTTSPESMLVSLFQPMEFGISMDTMMAIAKMQR</sequence>
<evidence type="ECO:0000313" key="1">
    <source>
        <dbReference type="EMBL" id="MEX4010082.1"/>
    </source>
</evidence>
<reference evidence="1 2" key="1">
    <citation type="submission" date="2024-01" db="EMBL/GenBank/DDBJ databases">
        <title>New evidence supports the origin of RcGTA from prophage.</title>
        <authorList>
            <person name="Xu Y."/>
            <person name="Liu B."/>
            <person name="Chen F."/>
        </authorList>
    </citation>
    <scope>NUCLEOTIDE SEQUENCE [LARGE SCALE GENOMIC DNA]</scope>
    <source>
        <strain evidence="1 2">CBW1107-2</strain>
    </source>
</reference>
<proteinExistence type="predicted"/>
<name>A0ABV3WZG5_9HYPH</name>
<evidence type="ECO:0000313" key="2">
    <source>
        <dbReference type="Proteomes" id="UP001559025"/>
    </source>
</evidence>
<dbReference type="InterPro" id="IPR010626">
    <property type="entry name" value="DUF1217"/>
</dbReference>
<keyword evidence="2" id="KW-1185">Reference proteome</keyword>
<dbReference type="Pfam" id="PF06748">
    <property type="entry name" value="DUF1217"/>
    <property type="match status" value="2"/>
</dbReference>
<dbReference type="EMBL" id="JAZHFV010000009">
    <property type="protein sequence ID" value="MEX4010082.1"/>
    <property type="molecule type" value="Genomic_DNA"/>
</dbReference>
<dbReference type="RefSeq" id="WP_368804830.1">
    <property type="nucleotide sequence ID" value="NZ_JAZHFV010000009.1"/>
</dbReference>
<gene>
    <name evidence="1" type="ORF">V1479_22440</name>
</gene>
<protein>
    <submittedName>
        <fullName evidence="1">DUF1217 domain-containing protein</fullName>
    </submittedName>
</protein>
<organism evidence="1 2">
    <name type="scientific">Neoaquamicrobium sediminum</name>
    <dbReference type="NCBI Taxonomy" id="1849104"/>
    <lineage>
        <taxon>Bacteria</taxon>
        <taxon>Pseudomonadati</taxon>
        <taxon>Pseudomonadota</taxon>
        <taxon>Alphaproteobacteria</taxon>
        <taxon>Hyphomicrobiales</taxon>
        <taxon>Phyllobacteriaceae</taxon>
        <taxon>Neoaquamicrobium</taxon>
    </lineage>
</organism>
<comment type="caution">
    <text evidence="1">The sequence shown here is derived from an EMBL/GenBank/DDBJ whole genome shotgun (WGS) entry which is preliminary data.</text>
</comment>
<dbReference type="InterPro" id="IPR023157">
    <property type="entry name" value="AGR-C-984p-like_sf"/>
</dbReference>